<name>D7LE83_ARALL</name>
<protein>
    <submittedName>
        <fullName evidence="1">Predicted protein</fullName>
    </submittedName>
</protein>
<dbReference type="AlphaFoldDB" id="D7LE83"/>
<accession>D7LE83</accession>
<proteinExistence type="predicted"/>
<evidence type="ECO:0000313" key="2">
    <source>
        <dbReference type="Proteomes" id="UP000008694"/>
    </source>
</evidence>
<dbReference type="Proteomes" id="UP000008694">
    <property type="component" value="Unassembled WGS sequence"/>
</dbReference>
<organism evidence="2">
    <name type="scientific">Arabidopsis lyrata subsp. lyrata</name>
    <name type="common">Lyre-leaved rock-cress</name>
    <dbReference type="NCBI Taxonomy" id="81972"/>
    <lineage>
        <taxon>Eukaryota</taxon>
        <taxon>Viridiplantae</taxon>
        <taxon>Streptophyta</taxon>
        <taxon>Embryophyta</taxon>
        <taxon>Tracheophyta</taxon>
        <taxon>Spermatophyta</taxon>
        <taxon>Magnoliopsida</taxon>
        <taxon>eudicotyledons</taxon>
        <taxon>Gunneridae</taxon>
        <taxon>Pentapetalae</taxon>
        <taxon>rosids</taxon>
        <taxon>malvids</taxon>
        <taxon>Brassicales</taxon>
        <taxon>Brassicaceae</taxon>
        <taxon>Camelineae</taxon>
        <taxon>Arabidopsis</taxon>
    </lineage>
</organism>
<dbReference type="Gramene" id="Al_scaffold_0004_904">
    <property type="protein sequence ID" value="Al_scaffold_0004_904"/>
    <property type="gene ID" value="Al_scaffold_0004_904"/>
</dbReference>
<sequence length="97" mass="11332">MMTLKNSLQMVQKKRQEPTMRYDVYILYLIRKYSWHKQEKQTSEEGFPISVFVRKAKGKGKRKAGSKKKRTAECVDPTKTSKKLFLEEVSGSIECIV</sequence>
<reference evidence="2" key="1">
    <citation type="journal article" date="2011" name="Nat. Genet.">
        <title>The Arabidopsis lyrata genome sequence and the basis of rapid genome size change.</title>
        <authorList>
            <person name="Hu T.T."/>
            <person name="Pattyn P."/>
            <person name="Bakker E.G."/>
            <person name="Cao J."/>
            <person name="Cheng J.-F."/>
            <person name="Clark R.M."/>
            <person name="Fahlgren N."/>
            <person name="Fawcett J.A."/>
            <person name="Grimwood J."/>
            <person name="Gundlach H."/>
            <person name="Haberer G."/>
            <person name="Hollister J.D."/>
            <person name="Ossowski S."/>
            <person name="Ottilar R.P."/>
            <person name="Salamov A.A."/>
            <person name="Schneeberger K."/>
            <person name="Spannagl M."/>
            <person name="Wang X."/>
            <person name="Yang L."/>
            <person name="Nasrallah M.E."/>
            <person name="Bergelson J."/>
            <person name="Carrington J.C."/>
            <person name="Gaut B.S."/>
            <person name="Schmutz J."/>
            <person name="Mayer K.F.X."/>
            <person name="Van de Peer Y."/>
            <person name="Grigoriev I.V."/>
            <person name="Nordborg M."/>
            <person name="Weigel D."/>
            <person name="Guo Y.-L."/>
        </authorList>
    </citation>
    <scope>NUCLEOTIDE SEQUENCE [LARGE SCALE GENOMIC DNA]</scope>
    <source>
        <strain evidence="2">cv. MN47</strain>
    </source>
</reference>
<gene>
    <name evidence="1" type="ORF">ARALYDRAFT_668185</name>
</gene>
<evidence type="ECO:0000313" key="1">
    <source>
        <dbReference type="EMBL" id="EFH57071.1"/>
    </source>
</evidence>
<keyword evidence="2" id="KW-1185">Reference proteome</keyword>
<dbReference type="HOGENOM" id="CLU_2349599_0_0_1"/>
<dbReference type="EMBL" id="GL348716">
    <property type="protein sequence ID" value="EFH57071.1"/>
    <property type="molecule type" value="Genomic_DNA"/>
</dbReference>